<evidence type="ECO:0000259" key="7">
    <source>
        <dbReference type="Pfam" id="PF02525"/>
    </source>
</evidence>
<dbReference type="Pfam" id="PF02525">
    <property type="entry name" value="Flavodoxin_2"/>
    <property type="match status" value="1"/>
</dbReference>
<keyword evidence="9" id="KW-1185">Reference proteome</keyword>
<dbReference type="InterPro" id="IPR003680">
    <property type="entry name" value="Flavodoxin_fold"/>
</dbReference>
<comment type="function">
    <text evidence="6">Quinone reductase that provides resistance to thiol-specific stress caused by electrophilic quinones.</text>
</comment>
<name>A0ABY7TGM6_9SPHN</name>
<keyword evidence="1 6" id="KW-0285">Flavoprotein</keyword>
<dbReference type="InterPro" id="IPR023048">
    <property type="entry name" value="NADH:quinone_OxRdtase_FMN_depd"/>
</dbReference>
<dbReference type="Gene3D" id="3.40.50.360">
    <property type="match status" value="1"/>
</dbReference>
<dbReference type="InterPro" id="IPR050104">
    <property type="entry name" value="FMN-dep_NADH:Q_OxRdtase_AzoR1"/>
</dbReference>
<comment type="subunit">
    <text evidence="6">Homodimer.</text>
</comment>
<keyword evidence="2 6" id="KW-0288">FMN</keyword>
<gene>
    <name evidence="6" type="primary">azoR</name>
    <name evidence="8" type="ORF">PQ455_10060</name>
</gene>
<evidence type="ECO:0000256" key="4">
    <source>
        <dbReference type="ARBA" id="ARBA00023027"/>
    </source>
</evidence>
<evidence type="ECO:0000256" key="6">
    <source>
        <dbReference type="HAMAP-Rule" id="MF_01216"/>
    </source>
</evidence>
<sequence>MDSILVIRSSSTGAASVSNTLIDGLVARIAAEEPGVAIVEHDLDSAPVPHIRADALSGLGRGGPVTDAAHEARILSDKLIGEVKAARAIVIGAPMYNFGINSTLKSWFDHVLRAGETFQYTAAGPEGLVASKPVIVIETRAGVYSSGPMTAYDSQEPHLKAMLGFMGLTDVEFVRVEGLAMGEAEVKIAAAADALAGVGLGLAEAA</sequence>
<keyword evidence="4 6" id="KW-0520">NAD</keyword>
<comment type="cofactor">
    <cofactor evidence="6">
        <name>FMN</name>
        <dbReference type="ChEBI" id="CHEBI:58210"/>
    </cofactor>
    <text evidence="6">Binds 1 FMN per subunit.</text>
</comment>
<comment type="caution">
    <text evidence="6">Lacks conserved residue(s) required for the propagation of feature annotation.</text>
</comment>
<dbReference type="RefSeq" id="WP_273685940.1">
    <property type="nucleotide sequence ID" value="NZ_CP117411.1"/>
</dbReference>
<evidence type="ECO:0000256" key="3">
    <source>
        <dbReference type="ARBA" id="ARBA00023002"/>
    </source>
</evidence>
<accession>A0ABY7TGM6</accession>
<proteinExistence type="inferred from homology"/>
<dbReference type="SUPFAM" id="SSF52218">
    <property type="entry name" value="Flavoproteins"/>
    <property type="match status" value="1"/>
</dbReference>
<feature type="domain" description="Flavodoxin-like fold" evidence="7">
    <location>
        <begin position="4"/>
        <end position="195"/>
    </location>
</feature>
<evidence type="ECO:0000256" key="1">
    <source>
        <dbReference type="ARBA" id="ARBA00022630"/>
    </source>
</evidence>
<feature type="binding site" evidence="6">
    <location>
        <begin position="16"/>
        <end position="18"/>
    </location>
    <ligand>
        <name>FMN</name>
        <dbReference type="ChEBI" id="CHEBI:58210"/>
    </ligand>
</feature>
<dbReference type="InterPro" id="IPR029039">
    <property type="entry name" value="Flavoprotein-like_sf"/>
</dbReference>
<comment type="catalytic activity">
    <reaction evidence="5">
        <text>N,N-dimethyl-1,4-phenylenediamine + anthranilate + 2 NAD(+) = 2-(4-dimethylaminophenyl)diazenylbenzoate + 2 NADH + 2 H(+)</text>
        <dbReference type="Rhea" id="RHEA:55872"/>
        <dbReference type="ChEBI" id="CHEBI:15378"/>
        <dbReference type="ChEBI" id="CHEBI:15783"/>
        <dbReference type="ChEBI" id="CHEBI:16567"/>
        <dbReference type="ChEBI" id="CHEBI:57540"/>
        <dbReference type="ChEBI" id="CHEBI:57945"/>
        <dbReference type="ChEBI" id="CHEBI:71579"/>
        <dbReference type="EC" id="1.7.1.17"/>
    </reaction>
    <physiologicalReaction direction="right-to-left" evidence="5">
        <dbReference type="Rhea" id="RHEA:55874"/>
    </physiologicalReaction>
</comment>
<feature type="binding site" evidence="6">
    <location>
        <position position="10"/>
    </location>
    <ligand>
        <name>FMN</name>
        <dbReference type="ChEBI" id="CHEBI:58210"/>
    </ligand>
</feature>
<evidence type="ECO:0000256" key="5">
    <source>
        <dbReference type="ARBA" id="ARBA00048542"/>
    </source>
</evidence>
<evidence type="ECO:0000256" key="2">
    <source>
        <dbReference type="ARBA" id="ARBA00022643"/>
    </source>
</evidence>
<protein>
    <recommendedName>
        <fullName evidence="6">FMN dependent NADH:quinone oxidoreductase</fullName>
        <ecNumber evidence="6">1.6.5.-</ecNumber>
    </recommendedName>
    <alternativeName>
        <fullName evidence="6">Azo-dye reductase</fullName>
    </alternativeName>
    <alternativeName>
        <fullName evidence="6">FMN-dependent NADH-azo compound oxidoreductase</fullName>
    </alternativeName>
    <alternativeName>
        <fullName evidence="6">FMN-dependent NADH-azoreductase</fullName>
        <ecNumber evidence="6">1.7.1.17</ecNumber>
    </alternativeName>
</protein>
<dbReference type="PANTHER" id="PTHR43741:SF2">
    <property type="entry name" value="FMN-DEPENDENT NADH:QUINONE OXIDOREDUCTASE"/>
    <property type="match status" value="1"/>
</dbReference>
<comment type="similarity">
    <text evidence="6">Belongs to the azoreductase type 1 family.</text>
</comment>
<dbReference type="HAMAP" id="MF_01216">
    <property type="entry name" value="Azoreductase_type1"/>
    <property type="match status" value="1"/>
</dbReference>
<evidence type="ECO:0000313" key="8">
    <source>
        <dbReference type="EMBL" id="WCT71993.1"/>
    </source>
</evidence>
<keyword evidence="3 6" id="KW-0560">Oxidoreductase</keyword>
<feature type="binding site" evidence="6">
    <location>
        <begin position="95"/>
        <end position="98"/>
    </location>
    <ligand>
        <name>FMN</name>
        <dbReference type="ChEBI" id="CHEBI:58210"/>
    </ligand>
</feature>
<dbReference type="PANTHER" id="PTHR43741">
    <property type="entry name" value="FMN-DEPENDENT NADH-AZOREDUCTASE 1"/>
    <property type="match status" value="1"/>
</dbReference>
<dbReference type="EC" id="1.7.1.17" evidence="6"/>
<dbReference type="Proteomes" id="UP001220395">
    <property type="component" value="Chromosome"/>
</dbReference>
<comment type="function">
    <text evidence="6">Also exhibits azoreductase activity. Catalyzes the reductive cleavage of the azo bond in aromatic azo compounds to the corresponding amines.</text>
</comment>
<comment type="catalytic activity">
    <reaction evidence="6">
        <text>2 a quinone + NADH + H(+) = 2 a 1,4-benzosemiquinone + NAD(+)</text>
        <dbReference type="Rhea" id="RHEA:65952"/>
        <dbReference type="ChEBI" id="CHEBI:15378"/>
        <dbReference type="ChEBI" id="CHEBI:57540"/>
        <dbReference type="ChEBI" id="CHEBI:57945"/>
        <dbReference type="ChEBI" id="CHEBI:132124"/>
        <dbReference type="ChEBI" id="CHEBI:134225"/>
    </reaction>
</comment>
<dbReference type="EC" id="1.6.5.-" evidence="6"/>
<dbReference type="EMBL" id="CP117411">
    <property type="protein sequence ID" value="WCT71993.1"/>
    <property type="molecule type" value="Genomic_DNA"/>
</dbReference>
<reference evidence="8 9" key="1">
    <citation type="submission" date="2023-02" db="EMBL/GenBank/DDBJ databases">
        <title>Genome sequence of Sphingomonas naphthae.</title>
        <authorList>
            <person name="Kim S."/>
            <person name="Heo J."/>
            <person name="Kwon S.-W."/>
        </authorList>
    </citation>
    <scope>NUCLEOTIDE SEQUENCE [LARGE SCALE GENOMIC DNA]</scope>
    <source>
        <strain evidence="8 9">KACC 18716</strain>
    </source>
</reference>
<evidence type="ECO:0000313" key="9">
    <source>
        <dbReference type="Proteomes" id="UP001220395"/>
    </source>
</evidence>
<organism evidence="8 9">
    <name type="scientific">Sphingomonas naphthae</name>
    <dbReference type="NCBI Taxonomy" id="1813468"/>
    <lineage>
        <taxon>Bacteria</taxon>
        <taxon>Pseudomonadati</taxon>
        <taxon>Pseudomonadota</taxon>
        <taxon>Alphaproteobacteria</taxon>
        <taxon>Sphingomonadales</taxon>
        <taxon>Sphingomonadaceae</taxon>
        <taxon>Sphingomonas</taxon>
    </lineage>
</organism>